<gene>
    <name evidence="5" type="ORF">FB192DRAFT_1359009</name>
</gene>
<protein>
    <recommendedName>
        <fullName evidence="3">Casein kinase II subunit beta</fullName>
        <shortName evidence="3">CK II beta</shortName>
    </recommendedName>
</protein>
<dbReference type="EMBL" id="JAAECE010000002">
    <property type="protein sequence ID" value="KAF1804697.1"/>
    <property type="molecule type" value="Genomic_DNA"/>
</dbReference>
<dbReference type="GO" id="GO:0005737">
    <property type="term" value="C:cytoplasm"/>
    <property type="evidence" value="ECO:0007669"/>
    <property type="project" value="TreeGrafter"/>
</dbReference>
<dbReference type="Gene3D" id="1.10.1820.10">
    <property type="entry name" value="protein kinase ck2 holoenzyme, chain C, domain 1"/>
    <property type="match status" value="1"/>
</dbReference>
<evidence type="ECO:0000256" key="1">
    <source>
        <dbReference type="ARBA" id="ARBA00006941"/>
    </source>
</evidence>
<dbReference type="Proteomes" id="UP000469890">
    <property type="component" value="Unassembled WGS sequence"/>
</dbReference>
<dbReference type="InterPro" id="IPR016149">
    <property type="entry name" value="Casein_kin_II_reg-sub_N"/>
</dbReference>
<evidence type="ECO:0000256" key="3">
    <source>
        <dbReference type="RuleBase" id="RU361268"/>
    </source>
</evidence>
<dbReference type="PANTHER" id="PTHR11740">
    <property type="entry name" value="CASEIN KINASE II SUBUNIT BETA"/>
    <property type="match status" value="1"/>
</dbReference>
<dbReference type="Pfam" id="PF01214">
    <property type="entry name" value="CK_II_beta"/>
    <property type="match status" value="1"/>
</dbReference>
<reference evidence="5 6" key="1">
    <citation type="submission" date="2019-09" db="EMBL/GenBank/DDBJ databases">
        <authorList>
            <consortium name="DOE Joint Genome Institute"/>
            <person name="Mondo S.J."/>
            <person name="Navarro-Mendoza M.I."/>
            <person name="Perez-Arques C."/>
            <person name="Panchal S."/>
            <person name="Nicolas F.E."/>
            <person name="Ganguly P."/>
            <person name="Pangilinan J."/>
            <person name="Grigoriev I."/>
            <person name="Heitman J."/>
            <person name="Sanya K."/>
            <person name="Garre V."/>
        </authorList>
    </citation>
    <scope>NUCLEOTIDE SEQUENCE [LARGE SCALE GENOMIC DNA]</scope>
    <source>
        <strain evidence="5 6">MU402</strain>
    </source>
</reference>
<dbReference type="GO" id="GO:0019887">
    <property type="term" value="F:protein kinase regulator activity"/>
    <property type="evidence" value="ECO:0007669"/>
    <property type="project" value="InterPro"/>
</dbReference>
<dbReference type="SUPFAM" id="SSF57798">
    <property type="entry name" value="Casein kinase II beta subunit"/>
    <property type="match status" value="1"/>
</dbReference>
<sequence>MDSAEERIVYDANLDDSLSSSGSSLQSWISWFCSLSGHEYYVEVPEDFIDDDFNLTGLSSVVPYYTQALETILDMECGEFFDEEEEEEEDEQEEGQDHQREDEYDLTQIENYYNNSNTRDGDDFWKEDDKTHKRLKAQDPRIVEPYAFMLYGLIHQRYLLTRNGLRLMAERYSNSQFGTCPRYYCNDSPVLPMGQFDETGRESVHLYCPRCLDIYTPPGSIHRCVDGAHFGSTYCQLLFLTYPELVPSPNSHIYQPRIFGFRVHATSIAGPRNQWLRMRPLEYIDDNEDEEEEDDAGEEDAVQVDDENQVETLVFGTQHLQIHNF</sequence>
<feature type="compositionally biased region" description="Acidic residues" evidence="4">
    <location>
        <begin position="82"/>
        <end position="94"/>
    </location>
</feature>
<evidence type="ECO:0000256" key="4">
    <source>
        <dbReference type="SAM" id="MobiDB-lite"/>
    </source>
</evidence>
<dbReference type="SMART" id="SM01085">
    <property type="entry name" value="CK_II_beta"/>
    <property type="match status" value="1"/>
</dbReference>
<dbReference type="GO" id="GO:0005956">
    <property type="term" value="C:protein kinase CK2 complex"/>
    <property type="evidence" value="ECO:0007669"/>
    <property type="project" value="UniProtKB-UniRule"/>
</dbReference>
<dbReference type="GO" id="GO:0034456">
    <property type="term" value="C:UTP-C complex"/>
    <property type="evidence" value="ECO:0007669"/>
    <property type="project" value="TreeGrafter"/>
</dbReference>
<dbReference type="InterPro" id="IPR035991">
    <property type="entry name" value="Casein_kinase_II_beta-like"/>
</dbReference>
<evidence type="ECO:0000313" key="6">
    <source>
        <dbReference type="Proteomes" id="UP000469890"/>
    </source>
</evidence>
<evidence type="ECO:0000313" key="5">
    <source>
        <dbReference type="EMBL" id="KAF1804697.1"/>
    </source>
</evidence>
<comment type="function">
    <text evidence="2 3">Regulatory subunit of casein kinase II/CK2. As part of the kinase complex regulates the basal catalytic activity of the alpha subunit a constitutively active serine/threonine-protein kinase that phosphorylates a large number of substrates containing acidic residues C-terminal to the phosphorylated serine or threonine.</text>
</comment>
<comment type="caution">
    <text evidence="5">The sequence shown here is derived from an EMBL/GenBank/DDBJ whole genome shotgun (WGS) entry which is preliminary data.</text>
</comment>
<comment type="subunit">
    <text evidence="3">Tetramer of two alpha and two beta subunits.</text>
</comment>
<accession>A0A8H4BNT2</accession>
<feature type="region of interest" description="Disordered" evidence="4">
    <location>
        <begin position="287"/>
        <end position="306"/>
    </location>
</feature>
<dbReference type="AlphaFoldDB" id="A0A8H4BNT2"/>
<dbReference type="GO" id="GO:0006359">
    <property type="term" value="P:regulation of transcription by RNA polymerase III"/>
    <property type="evidence" value="ECO:0007669"/>
    <property type="project" value="TreeGrafter"/>
</dbReference>
<name>A0A8H4BNT2_MUCCL</name>
<organism evidence="5 6">
    <name type="scientific">Mucor circinelloides f. lusitanicus</name>
    <name type="common">Mucor racemosus var. lusitanicus</name>
    <dbReference type="NCBI Taxonomy" id="29924"/>
    <lineage>
        <taxon>Eukaryota</taxon>
        <taxon>Fungi</taxon>
        <taxon>Fungi incertae sedis</taxon>
        <taxon>Mucoromycota</taxon>
        <taxon>Mucoromycotina</taxon>
        <taxon>Mucoromycetes</taxon>
        <taxon>Mucorales</taxon>
        <taxon>Mucorineae</taxon>
        <taxon>Mucoraceae</taxon>
        <taxon>Mucor</taxon>
    </lineage>
</organism>
<comment type="similarity">
    <text evidence="1 3">Belongs to the casein kinase 2 subunit beta family.</text>
</comment>
<evidence type="ECO:0000256" key="2">
    <source>
        <dbReference type="ARBA" id="ARBA00045899"/>
    </source>
</evidence>
<dbReference type="InterPro" id="IPR000704">
    <property type="entry name" value="Casein_kinase_II_reg-sub"/>
</dbReference>
<proteinExistence type="inferred from homology"/>
<dbReference type="FunFam" id="2.20.25.20:FF:000001">
    <property type="entry name" value="Casein kinase II subunit beta"/>
    <property type="match status" value="1"/>
</dbReference>
<dbReference type="PANTHER" id="PTHR11740:SF0">
    <property type="entry name" value="CASEIN KINASE II SUBUNIT BETA"/>
    <property type="match status" value="1"/>
</dbReference>
<dbReference type="Gene3D" id="2.20.25.20">
    <property type="match status" value="1"/>
</dbReference>
<dbReference type="PRINTS" id="PR00472">
    <property type="entry name" value="CASNKINASEII"/>
</dbReference>
<feature type="region of interest" description="Disordered" evidence="4">
    <location>
        <begin position="82"/>
        <end position="103"/>
    </location>
</feature>